<dbReference type="Proteomes" id="UP001056610">
    <property type="component" value="Chromosome"/>
</dbReference>
<accession>A0ABY4QH81</accession>
<dbReference type="Pfam" id="PF02371">
    <property type="entry name" value="Transposase_20"/>
    <property type="match status" value="1"/>
</dbReference>
<gene>
    <name evidence="4" type="ORF">M5I08_16670</name>
</gene>
<sequence>MSLAVVAALFFVGIDWAAESHAVCVLDQAGKVVARFTIAHSADGIATLVRRLAKYAEAEDIPIAAEDIPIAIERPNGRLVDLLLEAGHPVVPVSPNAIKTWREGEVLCGAKSDAADAEVIAEYLRLRQHRLRVAAPYSDATIAARTVVRTRTDLVEQRVAATNQLSALLDAHWPGARAIFADVESPISLAFLTRYPTPAAAEHLSEKRLAAFLAKQGYSGRRHPAELLARLRQAPAGSAHHALSAALADAVGTLVGVLTALNTAIKQLDRSVATRLEEHPDGKIFTSPPRSGQINAAQMLAEWGDCRQAYDGPESIAALAGCTPVTKASGKHKAVHFRWACNKRFRQAITTFADNSRHESPWAAHIYNQARQAHKDHPHAVRILARAWICVIWRCRQDGAPYDPAQHGAAANLTTASAA</sequence>
<evidence type="ECO:0000259" key="3">
    <source>
        <dbReference type="Pfam" id="PF02371"/>
    </source>
</evidence>
<dbReference type="EMBL" id="CP097320">
    <property type="protein sequence ID" value="UQX09881.1"/>
    <property type="molecule type" value="Genomic_DNA"/>
</dbReference>
<dbReference type="Pfam" id="PF01548">
    <property type="entry name" value="DEDD_Tnp_IS110"/>
    <property type="match status" value="1"/>
</dbReference>
<dbReference type="InterPro" id="IPR002525">
    <property type="entry name" value="Transp_IS110-like_N"/>
</dbReference>
<organism evidence="4 5">
    <name type="scientific">Candidatus Mycobacterium methanotrophicum</name>
    <dbReference type="NCBI Taxonomy" id="2943498"/>
    <lineage>
        <taxon>Bacteria</taxon>
        <taxon>Bacillati</taxon>
        <taxon>Actinomycetota</taxon>
        <taxon>Actinomycetes</taxon>
        <taxon>Mycobacteriales</taxon>
        <taxon>Mycobacteriaceae</taxon>
        <taxon>Mycobacterium</taxon>
    </lineage>
</organism>
<keyword evidence="5" id="KW-1185">Reference proteome</keyword>
<dbReference type="InterPro" id="IPR047650">
    <property type="entry name" value="Transpos_IS110"/>
</dbReference>
<reference evidence="4" key="1">
    <citation type="submission" date="2022-05" db="EMBL/GenBank/DDBJ databases">
        <title>A methanotrophic Mycobacterium dominates a cave microbial ecosystem.</title>
        <authorList>
            <person name="Van Spanning R.J.M."/>
            <person name="Guan Q."/>
            <person name="Melkonian C."/>
            <person name="Gallant J."/>
            <person name="Polerecky L."/>
            <person name="Flot J.-F."/>
            <person name="Brandt B.W."/>
            <person name="Braster M."/>
            <person name="Iturbe Espinoza P."/>
            <person name="Aerts J."/>
            <person name="Meima-Franke M."/>
            <person name="Piersma S.R."/>
            <person name="Bunduc C."/>
            <person name="Ummels R."/>
            <person name="Pain A."/>
            <person name="Fleming E.J."/>
            <person name="van der Wel N."/>
            <person name="Gherman V.D."/>
            <person name="Sarbu S.M."/>
            <person name="Bodelier P.L.E."/>
            <person name="Bitter W."/>
        </authorList>
    </citation>
    <scope>NUCLEOTIDE SEQUENCE</scope>
    <source>
        <strain evidence="4">Sulfur Cave</strain>
    </source>
</reference>
<feature type="signal peptide" evidence="1">
    <location>
        <begin position="1"/>
        <end position="17"/>
    </location>
</feature>
<feature type="chain" id="PRO_5047075885" evidence="1">
    <location>
        <begin position="18"/>
        <end position="419"/>
    </location>
</feature>
<dbReference type="InterPro" id="IPR003346">
    <property type="entry name" value="Transposase_20"/>
</dbReference>
<dbReference type="PANTHER" id="PTHR33055">
    <property type="entry name" value="TRANSPOSASE FOR INSERTION SEQUENCE ELEMENT IS1111A"/>
    <property type="match status" value="1"/>
</dbReference>
<evidence type="ECO:0000313" key="5">
    <source>
        <dbReference type="Proteomes" id="UP001056610"/>
    </source>
</evidence>
<keyword evidence="1" id="KW-0732">Signal</keyword>
<proteinExistence type="predicted"/>
<name>A0ABY4QH81_9MYCO</name>
<feature type="domain" description="Transposase IS110-like N-terminal" evidence="2">
    <location>
        <begin position="12"/>
        <end position="174"/>
    </location>
</feature>
<evidence type="ECO:0000256" key="1">
    <source>
        <dbReference type="SAM" id="SignalP"/>
    </source>
</evidence>
<dbReference type="NCBIfam" id="NF033542">
    <property type="entry name" value="transpos_IS110"/>
    <property type="match status" value="1"/>
</dbReference>
<evidence type="ECO:0000259" key="2">
    <source>
        <dbReference type="Pfam" id="PF01548"/>
    </source>
</evidence>
<dbReference type="RefSeq" id="WP_219068003.1">
    <property type="nucleotide sequence ID" value="NZ_CAJUXY010000028.1"/>
</dbReference>
<evidence type="ECO:0000313" key="4">
    <source>
        <dbReference type="EMBL" id="UQX09881.1"/>
    </source>
</evidence>
<protein>
    <submittedName>
        <fullName evidence="4">IS110 family transposase</fullName>
    </submittedName>
</protein>
<feature type="domain" description="Transposase IS116/IS110/IS902 C-terminal" evidence="3">
    <location>
        <begin position="284"/>
        <end position="367"/>
    </location>
</feature>
<dbReference type="PANTHER" id="PTHR33055:SF3">
    <property type="entry name" value="PUTATIVE TRANSPOSASE FOR IS117-RELATED"/>
    <property type="match status" value="1"/>
</dbReference>